<gene>
    <name evidence="3" type="ORF">KWG56_02145</name>
</gene>
<name>A0ABX8THX1_9CAUL</name>
<organism evidence="3 4">
    <name type="scientific">Brevundimonas nasdae</name>
    <dbReference type="NCBI Taxonomy" id="172043"/>
    <lineage>
        <taxon>Bacteria</taxon>
        <taxon>Pseudomonadati</taxon>
        <taxon>Pseudomonadota</taxon>
        <taxon>Alphaproteobacteria</taxon>
        <taxon>Caulobacterales</taxon>
        <taxon>Caulobacteraceae</taxon>
        <taxon>Brevundimonas</taxon>
    </lineage>
</organism>
<dbReference type="EMBL" id="CP080034">
    <property type="protein sequence ID" value="QYC10836.1"/>
    <property type="molecule type" value="Genomic_DNA"/>
</dbReference>
<feature type="compositionally biased region" description="Low complexity" evidence="1">
    <location>
        <begin position="21"/>
        <end position="37"/>
    </location>
</feature>
<feature type="chain" id="PRO_5047546293" evidence="2">
    <location>
        <begin position="26"/>
        <end position="343"/>
    </location>
</feature>
<sequence length="343" mass="37137">MSLMFFTALAAALSLQAAAPPSAPAEVPEPAEQDAAQDVAPSEVRSIGARLWAGLSDEAKAQVDEILSKPAPQAVLTIEAPAPADTDFRLLDHGDVLSRQVARPAAFATIETPARNIRKYGPAGAVLWAGINGDGDWWCWRNGDRYPNWTTPSDIYCYRDTDNDGRFDVAKRNDTPEDSLGLSRFQFTDLGRDERLTDTISYRLGGHEDFAEKVVIRYDGPGSARIGSDGQLVDGVVEFQLLTGPGVMRPAPTGNILVQPAQTEPSDGLDIVAPLMVQLDKEGRGRYSDARGIIIEVDRVGIDGKARAKLVSALPAGRTLLLTPPTREEFLTLMMAMQLRGPR</sequence>
<evidence type="ECO:0000313" key="3">
    <source>
        <dbReference type="EMBL" id="QYC10836.1"/>
    </source>
</evidence>
<evidence type="ECO:0000313" key="4">
    <source>
        <dbReference type="Proteomes" id="UP000824334"/>
    </source>
</evidence>
<accession>A0ABX8THX1</accession>
<protein>
    <submittedName>
        <fullName evidence="3">Uncharacterized protein</fullName>
    </submittedName>
</protein>
<dbReference type="GeneID" id="94374048"/>
<evidence type="ECO:0000256" key="2">
    <source>
        <dbReference type="SAM" id="SignalP"/>
    </source>
</evidence>
<keyword evidence="2" id="KW-0732">Signal</keyword>
<reference evidence="3 4" key="1">
    <citation type="submission" date="2021-07" db="EMBL/GenBank/DDBJ databases">
        <title>Isolation and characterization of bacteria from a gold mining with a capacity of golden bioaccumulation.</title>
        <authorList>
            <person name="Yang X.J."/>
        </authorList>
    </citation>
    <scope>NUCLEOTIDE SEQUENCE [LARGE SCALE GENOMIC DNA]</scope>
    <source>
        <strain evidence="3 4">Au29</strain>
    </source>
</reference>
<keyword evidence="4" id="KW-1185">Reference proteome</keyword>
<dbReference type="Proteomes" id="UP000824334">
    <property type="component" value="Chromosome"/>
</dbReference>
<proteinExistence type="predicted"/>
<evidence type="ECO:0000256" key="1">
    <source>
        <dbReference type="SAM" id="MobiDB-lite"/>
    </source>
</evidence>
<dbReference type="RefSeq" id="WP_219353558.1">
    <property type="nucleotide sequence ID" value="NZ_CP080034.1"/>
</dbReference>
<feature type="region of interest" description="Disordered" evidence="1">
    <location>
        <begin position="21"/>
        <end position="40"/>
    </location>
</feature>
<feature type="signal peptide" evidence="2">
    <location>
        <begin position="1"/>
        <end position="25"/>
    </location>
</feature>